<keyword evidence="8 10" id="KW-0239">DNA-directed DNA polymerase</keyword>
<dbReference type="InterPro" id="IPR022637">
    <property type="entry name" value="DNA_polIII_beta_cen"/>
</dbReference>
<evidence type="ECO:0000256" key="2">
    <source>
        <dbReference type="ARBA" id="ARBA00010752"/>
    </source>
</evidence>
<evidence type="ECO:0000256" key="3">
    <source>
        <dbReference type="ARBA" id="ARBA00021035"/>
    </source>
</evidence>
<dbReference type="InterPro" id="IPR001001">
    <property type="entry name" value="DNA_polIII_beta"/>
</dbReference>
<dbReference type="Gene3D" id="3.70.10.10">
    <property type="match status" value="1"/>
</dbReference>
<dbReference type="SMART" id="SM00480">
    <property type="entry name" value="POL3Bc"/>
    <property type="match status" value="1"/>
</dbReference>
<dbReference type="PIRSF" id="PIRSF000804">
    <property type="entry name" value="DNA_pol_III_b"/>
    <property type="match status" value="1"/>
</dbReference>
<protein>
    <recommendedName>
        <fullName evidence="3 10">Beta sliding clamp</fullName>
    </recommendedName>
</protein>
<comment type="function">
    <text evidence="10">Confers DNA tethering and processivity to DNA polymerases and other proteins. Acts as a clamp, forming a ring around DNA (a reaction catalyzed by the clamp-loading complex) which diffuses in an ATP-independent manner freely and bidirectionally along dsDNA. Initially characterized for its ability to contact the catalytic subunit of DNA polymerase III (Pol III), a complex, multichain enzyme responsible for most of the replicative synthesis in bacteria; Pol III exhibits 3'-5' exonuclease proofreading activity. The beta chain is required for initiation of replication as well as for processivity of DNA replication.</text>
</comment>
<dbReference type="EMBL" id="AWVH01000044">
    <property type="protein sequence ID" value="ERJ91584.1"/>
    <property type="molecule type" value="Genomic_DNA"/>
</dbReference>
<dbReference type="SUPFAM" id="SSF55979">
    <property type="entry name" value="DNA clamp"/>
    <property type="match status" value="3"/>
</dbReference>
<proteinExistence type="inferred from homology"/>
<dbReference type="Pfam" id="PF02767">
    <property type="entry name" value="DNA_pol3_beta_2"/>
    <property type="match status" value="1"/>
</dbReference>
<evidence type="ECO:0000256" key="10">
    <source>
        <dbReference type="PIRNR" id="PIRNR000804"/>
    </source>
</evidence>
<feature type="domain" description="DNA polymerase III beta sliding clamp C-terminal" evidence="13">
    <location>
        <begin position="245"/>
        <end position="364"/>
    </location>
</feature>
<comment type="subcellular location">
    <subcellularLocation>
        <location evidence="1 10">Cytoplasm</location>
    </subcellularLocation>
</comment>
<dbReference type="PANTHER" id="PTHR30478:SF0">
    <property type="entry name" value="BETA SLIDING CLAMP"/>
    <property type="match status" value="1"/>
</dbReference>
<dbReference type="PANTHER" id="PTHR30478">
    <property type="entry name" value="DNA POLYMERASE III SUBUNIT BETA"/>
    <property type="match status" value="1"/>
</dbReference>
<gene>
    <name evidence="14" type="ORF">HMPREF9193_02037</name>
</gene>
<feature type="domain" description="DNA polymerase III beta sliding clamp N-terminal" evidence="11">
    <location>
        <begin position="1"/>
        <end position="118"/>
    </location>
</feature>
<dbReference type="InterPro" id="IPR022635">
    <property type="entry name" value="DNA_polIII_beta_C"/>
</dbReference>
<evidence type="ECO:0000256" key="4">
    <source>
        <dbReference type="ARBA" id="ARBA00022490"/>
    </source>
</evidence>
<keyword evidence="6 10" id="KW-0548">Nucleotidyltransferase</keyword>
<dbReference type="Proteomes" id="UP000016649">
    <property type="component" value="Unassembled WGS sequence"/>
</dbReference>
<comment type="subunit">
    <text evidence="10">Forms a ring-shaped head-to-tail homodimer around DNA.</text>
</comment>
<dbReference type="Pfam" id="PF02768">
    <property type="entry name" value="DNA_pol3_beta_3"/>
    <property type="match status" value="1"/>
</dbReference>
<name>A0ABN0NWC3_TRELE</name>
<evidence type="ECO:0000259" key="13">
    <source>
        <dbReference type="Pfam" id="PF02768"/>
    </source>
</evidence>
<sequence length="367" mass="41895">MKFTFDRDAILKEIGIAQEIISTKNALSILSNVLFIAERNTLTIKATDIKVNFETKIPVEVEEEGTTTVFCDKFISILNTLPSGDVEFSQSDINIVIKPITKKVRFQLKSMASDKFPEFASEQNNLWFDVPCAEFKDMITQTIFAVSDDETRYFMNGIYFEKQEENLIMVATDGRRLAYVSKPLCAGVNDFESSIVPPKVLNIILKRLPSEGNLSIAVVNKMIYFKFGNYSFASVLIDGQFPNYKRVIPETQTKHFQINRKDLLDALRRVGLLVEQKSRRVYFDLSDGMLSITAQESEIGTAKEEVPCRYAGENITIALNYLYVEEPMKVIDTEYITFEFSEAMKAITMRPEPAQDFFHIIMPMQAE</sequence>
<accession>A0ABN0NWC3</accession>
<evidence type="ECO:0000313" key="15">
    <source>
        <dbReference type="Proteomes" id="UP000016649"/>
    </source>
</evidence>
<dbReference type="InterPro" id="IPR022634">
    <property type="entry name" value="DNA_polIII_beta_N"/>
</dbReference>
<keyword evidence="7 10" id="KW-0235">DNA replication</keyword>
<evidence type="ECO:0000256" key="6">
    <source>
        <dbReference type="ARBA" id="ARBA00022695"/>
    </source>
</evidence>
<organism evidence="14 15">
    <name type="scientific">Treponema lecithinolyticum ATCC 700332</name>
    <dbReference type="NCBI Taxonomy" id="1321815"/>
    <lineage>
        <taxon>Bacteria</taxon>
        <taxon>Pseudomonadati</taxon>
        <taxon>Spirochaetota</taxon>
        <taxon>Spirochaetia</taxon>
        <taxon>Spirochaetales</taxon>
        <taxon>Treponemataceae</taxon>
        <taxon>Treponema</taxon>
    </lineage>
</organism>
<evidence type="ECO:0000259" key="12">
    <source>
        <dbReference type="Pfam" id="PF02767"/>
    </source>
</evidence>
<evidence type="ECO:0000256" key="8">
    <source>
        <dbReference type="ARBA" id="ARBA00022932"/>
    </source>
</evidence>
<dbReference type="Pfam" id="PF00712">
    <property type="entry name" value="DNA_pol3_beta"/>
    <property type="match status" value="1"/>
</dbReference>
<dbReference type="RefSeq" id="WP_021686210.1">
    <property type="nucleotide sequence ID" value="NZ_KI260554.1"/>
</dbReference>
<evidence type="ECO:0000259" key="11">
    <source>
        <dbReference type="Pfam" id="PF00712"/>
    </source>
</evidence>
<evidence type="ECO:0000256" key="5">
    <source>
        <dbReference type="ARBA" id="ARBA00022679"/>
    </source>
</evidence>
<evidence type="ECO:0000313" key="14">
    <source>
        <dbReference type="EMBL" id="ERJ91584.1"/>
    </source>
</evidence>
<keyword evidence="4 10" id="KW-0963">Cytoplasm</keyword>
<reference evidence="14 15" key="1">
    <citation type="submission" date="2013-08" db="EMBL/GenBank/DDBJ databases">
        <authorList>
            <person name="Weinstock G."/>
            <person name="Sodergren E."/>
            <person name="Wylie T."/>
            <person name="Fulton L."/>
            <person name="Fulton R."/>
            <person name="Fronick C."/>
            <person name="O'Laughlin M."/>
            <person name="Godfrey J."/>
            <person name="Miner T."/>
            <person name="Herter B."/>
            <person name="Appelbaum E."/>
            <person name="Cordes M."/>
            <person name="Lek S."/>
            <person name="Wollam A."/>
            <person name="Pepin K.H."/>
            <person name="Palsikar V.B."/>
            <person name="Mitreva M."/>
            <person name="Wilson R.K."/>
        </authorList>
    </citation>
    <scope>NUCLEOTIDE SEQUENCE [LARGE SCALE GENOMIC DNA]</scope>
    <source>
        <strain evidence="14 15">ATCC 700332</strain>
    </source>
</reference>
<dbReference type="NCBIfam" id="TIGR00663">
    <property type="entry name" value="dnan"/>
    <property type="match status" value="1"/>
</dbReference>
<keyword evidence="9" id="KW-0238">DNA-binding</keyword>
<comment type="caution">
    <text evidence="14">The sequence shown here is derived from an EMBL/GenBank/DDBJ whole genome shotgun (WGS) entry which is preliminary data.</text>
</comment>
<evidence type="ECO:0000256" key="7">
    <source>
        <dbReference type="ARBA" id="ARBA00022705"/>
    </source>
</evidence>
<comment type="similarity">
    <text evidence="2 10">Belongs to the beta sliding clamp family.</text>
</comment>
<keyword evidence="5 10" id="KW-0808">Transferase</keyword>
<dbReference type="InterPro" id="IPR046938">
    <property type="entry name" value="DNA_clamp_sf"/>
</dbReference>
<feature type="domain" description="DNA polymerase III beta sliding clamp central" evidence="12">
    <location>
        <begin position="130"/>
        <end position="243"/>
    </location>
</feature>
<evidence type="ECO:0000256" key="1">
    <source>
        <dbReference type="ARBA" id="ARBA00004496"/>
    </source>
</evidence>
<evidence type="ECO:0000256" key="9">
    <source>
        <dbReference type="ARBA" id="ARBA00023125"/>
    </source>
</evidence>
<keyword evidence="15" id="KW-1185">Reference proteome</keyword>
<dbReference type="CDD" id="cd00140">
    <property type="entry name" value="beta_clamp"/>
    <property type="match status" value="1"/>
</dbReference>
<dbReference type="Gene3D" id="3.10.150.10">
    <property type="entry name" value="DNA Polymerase III, subunit A, domain 2"/>
    <property type="match status" value="1"/>
</dbReference>